<dbReference type="InterPro" id="IPR000157">
    <property type="entry name" value="TIR_dom"/>
</dbReference>
<evidence type="ECO:0008006" key="8">
    <source>
        <dbReference type="Google" id="ProtNLM"/>
    </source>
</evidence>
<evidence type="ECO:0000259" key="4">
    <source>
        <dbReference type="PROSITE" id="PS50017"/>
    </source>
</evidence>
<sequence>NWKELADLLGFNYDEILAFETGNDPVEALIRLWEFRDNDATIKRLKSCLKSMEREDILQDLKPFEASHCLSIHQSQTPSTGGWDLKFLRSKLFFLTTSDLPDDEMYDAFVCYAPEDVEFVKQLLQKMEGPPYNLRLCVDYRDILPGASELHGIAHIIEERCRKIIVILSPNFNRSAMADFQAQIGLSLSPDCKQRRLIPVKIEHCTIPIIYRFITHVDMTRTEVVEFIWGNLARSLGERADIVAL</sequence>
<dbReference type="STRING" id="45351.A7RHZ4"/>
<feature type="domain" description="TIR" evidence="5">
    <location>
        <begin position="104"/>
        <end position="236"/>
    </location>
</feature>
<accession>A7RHZ4</accession>
<dbReference type="OMA" id="RCERADF"/>
<dbReference type="PROSITE" id="PS50017">
    <property type="entry name" value="DEATH_DOMAIN"/>
    <property type="match status" value="1"/>
</dbReference>
<dbReference type="InterPro" id="IPR000488">
    <property type="entry name" value="Death_dom"/>
</dbReference>
<keyword evidence="3" id="KW-0395">Inflammatory response</keyword>
<protein>
    <recommendedName>
        <fullName evidence="8">Myeloid differentiation primary response protein MyD88</fullName>
    </recommendedName>
</protein>
<dbReference type="PhylomeDB" id="A7RHZ4"/>
<evidence type="ECO:0000259" key="5">
    <source>
        <dbReference type="PROSITE" id="PS50104"/>
    </source>
</evidence>
<dbReference type="FunCoup" id="A7RHZ4">
    <property type="interactions" value="304"/>
</dbReference>
<feature type="non-terminal residue" evidence="6">
    <location>
        <position position="1"/>
    </location>
</feature>
<dbReference type="GO" id="GO:0070976">
    <property type="term" value="F:TIR domain binding"/>
    <property type="evidence" value="ECO:0007669"/>
    <property type="project" value="InterPro"/>
</dbReference>
<evidence type="ECO:0000256" key="3">
    <source>
        <dbReference type="ARBA" id="ARBA00023198"/>
    </source>
</evidence>
<dbReference type="EMBL" id="DS469511">
    <property type="protein sequence ID" value="EDO48942.1"/>
    <property type="molecule type" value="Genomic_DNA"/>
</dbReference>
<keyword evidence="7" id="KW-1185">Reference proteome</keyword>
<evidence type="ECO:0000313" key="6">
    <source>
        <dbReference type="EMBL" id="EDO48942.1"/>
    </source>
</evidence>
<dbReference type="InParanoid" id="A7RHZ4"/>
<reference evidence="6 7" key="1">
    <citation type="journal article" date="2007" name="Science">
        <title>Sea anemone genome reveals ancestral eumetazoan gene repertoire and genomic organization.</title>
        <authorList>
            <person name="Putnam N.H."/>
            <person name="Srivastava M."/>
            <person name="Hellsten U."/>
            <person name="Dirks B."/>
            <person name="Chapman J."/>
            <person name="Salamov A."/>
            <person name="Terry A."/>
            <person name="Shapiro H."/>
            <person name="Lindquist E."/>
            <person name="Kapitonov V.V."/>
            <person name="Jurka J."/>
            <person name="Genikhovich G."/>
            <person name="Grigoriev I.V."/>
            <person name="Lucas S.M."/>
            <person name="Steele R.E."/>
            <person name="Finnerty J.R."/>
            <person name="Technau U."/>
            <person name="Martindale M.Q."/>
            <person name="Rokhsar D.S."/>
        </authorList>
    </citation>
    <scope>NUCLEOTIDE SEQUENCE [LARGE SCALE GENOMIC DNA]</scope>
    <source>
        <strain evidence="7">CH2 X CH6</strain>
    </source>
</reference>
<dbReference type="PROSITE" id="PS50104">
    <property type="entry name" value="TIR"/>
    <property type="match status" value="1"/>
</dbReference>
<keyword evidence="2" id="KW-0963">Cytoplasm</keyword>
<dbReference type="SUPFAM" id="SSF47986">
    <property type="entry name" value="DEATH domain"/>
    <property type="match status" value="1"/>
</dbReference>
<dbReference type="Gene3D" id="1.10.533.10">
    <property type="entry name" value="Death Domain, Fas"/>
    <property type="match status" value="1"/>
</dbReference>
<feature type="domain" description="Death" evidence="4">
    <location>
        <begin position="1"/>
        <end position="65"/>
    </location>
</feature>
<dbReference type="SUPFAM" id="SSF52200">
    <property type="entry name" value="Toll/Interleukin receptor TIR domain"/>
    <property type="match status" value="1"/>
</dbReference>
<evidence type="ECO:0000256" key="2">
    <source>
        <dbReference type="ARBA" id="ARBA00022490"/>
    </source>
</evidence>
<dbReference type="GO" id="GO:0002755">
    <property type="term" value="P:MyD88-dependent toll-like receptor signaling pathway"/>
    <property type="evidence" value="ECO:0007669"/>
    <property type="project" value="InterPro"/>
</dbReference>
<organism evidence="6 7">
    <name type="scientific">Nematostella vectensis</name>
    <name type="common">Starlet sea anemone</name>
    <dbReference type="NCBI Taxonomy" id="45351"/>
    <lineage>
        <taxon>Eukaryota</taxon>
        <taxon>Metazoa</taxon>
        <taxon>Cnidaria</taxon>
        <taxon>Anthozoa</taxon>
        <taxon>Hexacorallia</taxon>
        <taxon>Actiniaria</taxon>
        <taxon>Edwardsiidae</taxon>
        <taxon>Nematostella</taxon>
    </lineage>
</organism>
<evidence type="ECO:0000313" key="7">
    <source>
        <dbReference type="Proteomes" id="UP000001593"/>
    </source>
</evidence>
<dbReference type="Pfam" id="PF13676">
    <property type="entry name" value="TIR_2"/>
    <property type="match status" value="1"/>
</dbReference>
<name>A7RHZ4_NEMVE</name>
<gene>
    <name evidence="6" type="ORF">NEMVEDRAFT_v1g82163</name>
</gene>
<dbReference type="Proteomes" id="UP000001593">
    <property type="component" value="Unassembled WGS sequence"/>
</dbReference>
<dbReference type="Pfam" id="PF00531">
    <property type="entry name" value="Death"/>
    <property type="match status" value="1"/>
</dbReference>
<dbReference type="SMART" id="SM00255">
    <property type="entry name" value="TIR"/>
    <property type="match status" value="1"/>
</dbReference>
<dbReference type="PANTHER" id="PTHR15079">
    <property type="entry name" value="MYD88"/>
    <property type="match status" value="1"/>
</dbReference>
<dbReference type="PANTHER" id="PTHR15079:SF3">
    <property type="entry name" value="MYELOID DIFFERENTIATION PRIMARY RESPONSE PROTEIN MYD88"/>
    <property type="match status" value="1"/>
</dbReference>
<dbReference type="InterPro" id="IPR011029">
    <property type="entry name" value="DEATH-like_dom_sf"/>
</dbReference>
<dbReference type="Gene3D" id="3.40.50.10140">
    <property type="entry name" value="Toll/interleukin-1 receptor homology (TIR) domain"/>
    <property type="match status" value="1"/>
</dbReference>
<dbReference type="eggNOG" id="ENOG502QWKI">
    <property type="taxonomic scope" value="Eukaryota"/>
</dbReference>
<dbReference type="GO" id="GO:0005737">
    <property type="term" value="C:cytoplasm"/>
    <property type="evidence" value="ECO:0007669"/>
    <property type="project" value="UniProtKB-SubCell"/>
</dbReference>
<dbReference type="HOGENOM" id="CLU_045884_0_0_1"/>
<comment type="subcellular location">
    <subcellularLocation>
        <location evidence="1">Cytoplasm</location>
    </subcellularLocation>
</comment>
<dbReference type="AlphaFoldDB" id="A7RHZ4"/>
<evidence type="ECO:0000256" key="1">
    <source>
        <dbReference type="ARBA" id="ARBA00004496"/>
    </source>
</evidence>
<dbReference type="InterPro" id="IPR035897">
    <property type="entry name" value="Toll_tir_struct_dom_sf"/>
</dbReference>
<proteinExistence type="predicted"/>
<dbReference type="GO" id="GO:0043123">
    <property type="term" value="P:positive regulation of canonical NF-kappaB signal transduction"/>
    <property type="evidence" value="ECO:0007669"/>
    <property type="project" value="InterPro"/>
</dbReference>
<dbReference type="InterPro" id="IPR017281">
    <property type="entry name" value="Myelin_different_resp_MyD88"/>
</dbReference>